<dbReference type="AlphaFoldDB" id="A0A2H6KJ22"/>
<keyword evidence="2" id="KW-1185">Reference proteome</keyword>
<dbReference type="EMBL" id="BDSA01000010">
    <property type="protein sequence ID" value="GBE62990.1"/>
    <property type="molecule type" value="Genomic_DNA"/>
</dbReference>
<name>A0A2H6KJ22_9APIC</name>
<reference evidence="1 2" key="1">
    <citation type="journal article" date="2017" name="BMC Genomics">
        <title>Whole-genome assembly of Babesia ovata and comparative genomics between closely related pathogens.</title>
        <authorList>
            <person name="Yamagishi J."/>
            <person name="Asada M."/>
            <person name="Hakimi H."/>
            <person name="Tanaka T.Q."/>
            <person name="Sugimoto C."/>
            <person name="Kawazu S."/>
        </authorList>
    </citation>
    <scope>NUCLEOTIDE SEQUENCE [LARGE SCALE GENOMIC DNA]</scope>
    <source>
        <strain evidence="1 2">Miyake</strain>
    </source>
</reference>
<sequence length="242" mass="25335">MLVGEEFGQHSAQLLARLGATRETPEAEGRKAGRAIWSTGTGVAFRLTADGGDLVRQVTGQAVVEAVLTVLRVIQLRGVVMKVTGVGCHSVTKAEHPGEDTGTVGGEPPNGFNQGVGRESGGIEAILSLLVVTQFREFTELIVDTVVREACQPYEHLVDVARRPGGGECGVVAGGVIIIETFEKNSECIFSVIVSVEDTLIIADEEHGNFPTGHVAVQLAAALAVVRDSVALVSEEPAEISG</sequence>
<comment type="caution">
    <text evidence="1">The sequence shown here is derived from an EMBL/GenBank/DDBJ whole genome shotgun (WGS) entry which is preliminary data.</text>
</comment>
<dbReference type="Proteomes" id="UP000236319">
    <property type="component" value="Unassembled WGS sequence"/>
</dbReference>
<dbReference type="RefSeq" id="XP_028869233.1">
    <property type="nucleotide sequence ID" value="XM_029013400.1"/>
</dbReference>
<accession>A0A2H6KJ22</accession>
<gene>
    <name evidence="1" type="ORF">BOVATA_044830</name>
</gene>
<protein>
    <submittedName>
        <fullName evidence="1">Uncharacterized protein</fullName>
    </submittedName>
</protein>
<dbReference type="GeneID" id="39876760"/>
<dbReference type="VEuPathDB" id="PiroplasmaDB:BOVATA_044830"/>
<proteinExistence type="predicted"/>
<evidence type="ECO:0000313" key="2">
    <source>
        <dbReference type="Proteomes" id="UP000236319"/>
    </source>
</evidence>
<organism evidence="1 2">
    <name type="scientific">Babesia ovata</name>
    <dbReference type="NCBI Taxonomy" id="189622"/>
    <lineage>
        <taxon>Eukaryota</taxon>
        <taxon>Sar</taxon>
        <taxon>Alveolata</taxon>
        <taxon>Apicomplexa</taxon>
        <taxon>Aconoidasida</taxon>
        <taxon>Piroplasmida</taxon>
        <taxon>Babesiidae</taxon>
        <taxon>Babesia</taxon>
    </lineage>
</organism>
<evidence type="ECO:0000313" key="1">
    <source>
        <dbReference type="EMBL" id="GBE62990.1"/>
    </source>
</evidence>